<evidence type="ECO:0000256" key="6">
    <source>
        <dbReference type="ARBA" id="ARBA00022777"/>
    </source>
</evidence>
<keyword evidence="8" id="KW-0175">Coiled coil</keyword>
<dbReference type="FunFam" id="3.30.565.10:FF:000049">
    <property type="entry name" value="Two-component sensor histidine kinase"/>
    <property type="match status" value="1"/>
</dbReference>
<keyword evidence="6" id="KW-0418">Kinase</keyword>
<dbReference type="Pfam" id="PF08447">
    <property type="entry name" value="PAS_3"/>
    <property type="match status" value="1"/>
</dbReference>
<evidence type="ECO:0000259" key="13">
    <source>
        <dbReference type="PROSITE" id="PS50113"/>
    </source>
</evidence>
<dbReference type="Gene3D" id="3.30.450.20">
    <property type="entry name" value="PAS domain"/>
    <property type="match status" value="1"/>
</dbReference>
<dbReference type="InterPro" id="IPR001789">
    <property type="entry name" value="Sig_transdc_resp-reg_receiver"/>
</dbReference>
<dbReference type="Pfam" id="PF21689">
    <property type="entry name" value="TorS_sensor_domain"/>
    <property type="match status" value="1"/>
</dbReference>
<dbReference type="InterPro" id="IPR005467">
    <property type="entry name" value="His_kinase_dom"/>
</dbReference>
<dbReference type="InterPro" id="IPR036890">
    <property type="entry name" value="HATPase_C_sf"/>
</dbReference>
<comment type="caution">
    <text evidence="15">The sequence shown here is derived from an EMBL/GenBank/DDBJ whole genome shotgun (WGS) entry which is preliminary data.</text>
</comment>
<dbReference type="AlphaFoldDB" id="A0A917BTB6"/>
<feature type="transmembrane region" description="Helical" evidence="9">
    <location>
        <begin position="294"/>
        <end position="318"/>
    </location>
</feature>
<dbReference type="Proteomes" id="UP000632498">
    <property type="component" value="Unassembled WGS sequence"/>
</dbReference>
<feature type="modified residue" description="4-aspartylphosphate" evidence="7">
    <location>
        <position position="928"/>
    </location>
</feature>
<dbReference type="EC" id="2.7.13.3" evidence="3"/>
<feature type="domain" description="HAMP" evidence="14">
    <location>
        <begin position="315"/>
        <end position="366"/>
    </location>
</feature>
<dbReference type="Gene3D" id="1.10.287.130">
    <property type="match status" value="1"/>
</dbReference>
<dbReference type="GO" id="GO:0009927">
    <property type="term" value="F:histidine phosphotransfer kinase activity"/>
    <property type="evidence" value="ECO:0007669"/>
    <property type="project" value="TreeGrafter"/>
</dbReference>
<dbReference type="PROSITE" id="PS50885">
    <property type="entry name" value="HAMP"/>
    <property type="match status" value="1"/>
</dbReference>
<evidence type="ECO:0000256" key="5">
    <source>
        <dbReference type="ARBA" id="ARBA00022679"/>
    </source>
</evidence>
<keyword evidence="5" id="KW-0808">Transferase</keyword>
<feature type="domain" description="PAS" evidence="12">
    <location>
        <begin position="371"/>
        <end position="415"/>
    </location>
</feature>
<dbReference type="SUPFAM" id="SSF52172">
    <property type="entry name" value="CheY-like"/>
    <property type="match status" value="1"/>
</dbReference>
<evidence type="ECO:0000313" key="15">
    <source>
        <dbReference type="EMBL" id="GGF58161.1"/>
    </source>
</evidence>
<evidence type="ECO:0000256" key="2">
    <source>
        <dbReference type="ARBA" id="ARBA00004370"/>
    </source>
</evidence>
<evidence type="ECO:0000256" key="3">
    <source>
        <dbReference type="ARBA" id="ARBA00012438"/>
    </source>
</evidence>
<dbReference type="InterPro" id="IPR003594">
    <property type="entry name" value="HATPase_dom"/>
</dbReference>
<feature type="domain" description="Histidine kinase" evidence="10">
    <location>
        <begin position="636"/>
        <end position="855"/>
    </location>
</feature>
<dbReference type="InterPro" id="IPR013655">
    <property type="entry name" value="PAS_fold_3"/>
</dbReference>
<keyword evidence="9" id="KW-0472">Membrane</keyword>
<dbReference type="PROSITE" id="PS50110">
    <property type="entry name" value="RESPONSE_REGULATORY"/>
    <property type="match status" value="1"/>
</dbReference>
<evidence type="ECO:0000256" key="4">
    <source>
        <dbReference type="ARBA" id="ARBA00022553"/>
    </source>
</evidence>
<accession>A0A917BTB6</accession>
<dbReference type="Gene3D" id="3.40.50.2300">
    <property type="match status" value="1"/>
</dbReference>
<evidence type="ECO:0000256" key="7">
    <source>
        <dbReference type="PROSITE-ProRule" id="PRU00169"/>
    </source>
</evidence>
<protein>
    <recommendedName>
        <fullName evidence="3">histidine kinase</fullName>
        <ecNumber evidence="3">2.7.13.3</ecNumber>
    </recommendedName>
</protein>
<dbReference type="PRINTS" id="PR00344">
    <property type="entry name" value="BCTRLSENSOR"/>
</dbReference>
<dbReference type="InterPro" id="IPR004358">
    <property type="entry name" value="Sig_transdc_His_kin-like_C"/>
</dbReference>
<feature type="coiled-coil region" evidence="8">
    <location>
        <begin position="609"/>
        <end position="672"/>
    </location>
</feature>
<comment type="subcellular location">
    <subcellularLocation>
        <location evidence="2">Membrane</location>
    </subcellularLocation>
</comment>
<evidence type="ECO:0000256" key="1">
    <source>
        <dbReference type="ARBA" id="ARBA00000085"/>
    </source>
</evidence>
<dbReference type="Pfam" id="PF12860">
    <property type="entry name" value="PAS_7"/>
    <property type="match status" value="1"/>
</dbReference>
<keyword evidence="9" id="KW-0812">Transmembrane</keyword>
<dbReference type="EMBL" id="BMHV01000005">
    <property type="protein sequence ID" value="GGF58161.1"/>
    <property type="molecule type" value="Genomic_DNA"/>
</dbReference>
<dbReference type="SMART" id="SM00086">
    <property type="entry name" value="PAC"/>
    <property type="match status" value="1"/>
</dbReference>
<comment type="catalytic activity">
    <reaction evidence="1">
        <text>ATP + protein L-histidine = ADP + protein N-phospho-L-histidine.</text>
        <dbReference type="EC" id="2.7.13.3"/>
    </reaction>
</comment>
<dbReference type="CDD" id="cd00082">
    <property type="entry name" value="HisKA"/>
    <property type="match status" value="1"/>
</dbReference>
<dbReference type="InterPro" id="IPR011006">
    <property type="entry name" value="CheY-like_superfamily"/>
</dbReference>
<dbReference type="NCBIfam" id="TIGR00229">
    <property type="entry name" value="sensory_box"/>
    <property type="match status" value="1"/>
</dbReference>
<dbReference type="SMART" id="SM00388">
    <property type="entry name" value="HisKA"/>
    <property type="match status" value="1"/>
</dbReference>
<dbReference type="PROSITE" id="PS50112">
    <property type="entry name" value="PAS"/>
    <property type="match status" value="1"/>
</dbReference>
<keyword evidence="16" id="KW-1185">Reference proteome</keyword>
<dbReference type="SMART" id="SM00091">
    <property type="entry name" value="PAS"/>
    <property type="match status" value="1"/>
</dbReference>
<evidence type="ECO:0000259" key="11">
    <source>
        <dbReference type="PROSITE" id="PS50110"/>
    </source>
</evidence>
<evidence type="ECO:0000256" key="8">
    <source>
        <dbReference type="SAM" id="Coils"/>
    </source>
</evidence>
<dbReference type="PANTHER" id="PTHR43047:SF9">
    <property type="entry name" value="HISTIDINE KINASE"/>
    <property type="match status" value="1"/>
</dbReference>
<proteinExistence type="predicted"/>
<keyword evidence="4 7" id="KW-0597">Phosphoprotein</keyword>
<organism evidence="15 16">
    <name type="scientific">Terasakiella brassicae</name>
    <dbReference type="NCBI Taxonomy" id="1634917"/>
    <lineage>
        <taxon>Bacteria</taxon>
        <taxon>Pseudomonadati</taxon>
        <taxon>Pseudomonadota</taxon>
        <taxon>Alphaproteobacteria</taxon>
        <taxon>Rhodospirillales</taxon>
        <taxon>Terasakiellaceae</taxon>
        <taxon>Terasakiella</taxon>
    </lineage>
</organism>
<gene>
    <name evidence="15" type="ORF">GCM10011332_09630</name>
</gene>
<dbReference type="PANTHER" id="PTHR43047">
    <property type="entry name" value="TWO-COMPONENT HISTIDINE PROTEIN KINASE"/>
    <property type="match status" value="1"/>
</dbReference>
<evidence type="ECO:0000259" key="12">
    <source>
        <dbReference type="PROSITE" id="PS50112"/>
    </source>
</evidence>
<dbReference type="GO" id="GO:0005886">
    <property type="term" value="C:plasma membrane"/>
    <property type="evidence" value="ECO:0007669"/>
    <property type="project" value="TreeGrafter"/>
</dbReference>
<name>A0A917BTB6_9PROT</name>
<dbReference type="PROSITE" id="PS50113">
    <property type="entry name" value="PAC"/>
    <property type="match status" value="1"/>
</dbReference>
<reference evidence="15" key="1">
    <citation type="journal article" date="2014" name="Int. J. Syst. Evol. Microbiol.">
        <title>Complete genome sequence of Corynebacterium casei LMG S-19264T (=DSM 44701T), isolated from a smear-ripened cheese.</title>
        <authorList>
            <consortium name="US DOE Joint Genome Institute (JGI-PGF)"/>
            <person name="Walter F."/>
            <person name="Albersmeier A."/>
            <person name="Kalinowski J."/>
            <person name="Ruckert C."/>
        </authorList>
    </citation>
    <scope>NUCLEOTIDE SEQUENCE</scope>
    <source>
        <strain evidence="15">CGMCC 1.15254</strain>
    </source>
</reference>
<dbReference type="InterPro" id="IPR001610">
    <property type="entry name" value="PAC"/>
</dbReference>
<dbReference type="SMART" id="SM00448">
    <property type="entry name" value="REC"/>
    <property type="match status" value="1"/>
</dbReference>
<dbReference type="SUPFAM" id="SSF55874">
    <property type="entry name" value="ATPase domain of HSP90 chaperone/DNA topoisomerase II/histidine kinase"/>
    <property type="match status" value="1"/>
</dbReference>
<dbReference type="Gene3D" id="1.20.58.920">
    <property type="match status" value="1"/>
</dbReference>
<evidence type="ECO:0000313" key="16">
    <source>
        <dbReference type="Proteomes" id="UP000632498"/>
    </source>
</evidence>
<reference evidence="15" key="2">
    <citation type="submission" date="2020-09" db="EMBL/GenBank/DDBJ databases">
        <authorList>
            <person name="Sun Q."/>
            <person name="Zhou Y."/>
        </authorList>
    </citation>
    <scope>NUCLEOTIDE SEQUENCE</scope>
    <source>
        <strain evidence="15">CGMCC 1.15254</strain>
    </source>
</reference>
<dbReference type="SUPFAM" id="SSF55785">
    <property type="entry name" value="PYP-like sensor domain (PAS domain)"/>
    <property type="match status" value="1"/>
</dbReference>
<dbReference type="SMART" id="SM00387">
    <property type="entry name" value="HATPase_c"/>
    <property type="match status" value="1"/>
</dbReference>
<dbReference type="Pfam" id="PF00512">
    <property type="entry name" value="HisKA"/>
    <property type="match status" value="1"/>
</dbReference>
<evidence type="ECO:0000259" key="14">
    <source>
        <dbReference type="PROSITE" id="PS50885"/>
    </source>
</evidence>
<keyword evidence="9" id="KW-1133">Transmembrane helix</keyword>
<dbReference type="GO" id="GO:0000155">
    <property type="term" value="F:phosphorelay sensor kinase activity"/>
    <property type="evidence" value="ECO:0007669"/>
    <property type="project" value="InterPro"/>
</dbReference>
<dbReference type="InterPro" id="IPR000700">
    <property type="entry name" value="PAS-assoc_C"/>
</dbReference>
<dbReference type="InterPro" id="IPR000014">
    <property type="entry name" value="PAS"/>
</dbReference>
<feature type="domain" description="Response regulatory" evidence="11">
    <location>
        <begin position="877"/>
        <end position="994"/>
    </location>
</feature>
<dbReference type="InterPro" id="IPR036097">
    <property type="entry name" value="HisK_dim/P_sf"/>
</dbReference>
<evidence type="ECO:0000256" key="9">
    <source>
        <dbReference type="SAM" id="Phobius"/>
    </source>
</evidence>
<dbReference type="InterPro" id="IPR003660">
    <property type="entry name" value="HAMP_dom"/>
</dbReference>
<dbReference type="RefSeq" id="WP_188662241.1">
    <property type="nucleotide sequence ID" value="NZ_BMHV01000005.1"/>
</dbReference>
<dbReference type="InterPro" id="IPR035965">
    <property type="entry name" value="PAS-like_dom_sf"/>
</dbReference>
<dbReference type="CDD" id="cd00156">
    <property type="entry name" value="REC"/>
    <property type="match status" value="1"/>
</dbReference>
<dbReference type="Gene3D" id="6.10.340.10">
    <property type="match status" value="1"/>
</dbReference>
<dbReference type="PROSITE" id="PS50109">
    <property type="entry name" value="HIS_KIN"/>
    <property type="match status" value="1"/>
</dbReference>
<sequence>MGRFRFGVFAQLITSFTLAVLFTVIAAGVGIFSIQKINSGIKQVVLSRVPAMTQAYQLGQQSEAIVASAPMLVRVSSQAQRETISFRIADRVRWLQEIIESLRDYQVDDDVLEVINQTRQQLLNNFGRLDLLIQNRIDINVRINRRYTELLDIFQAKKDLENETNQKWFTVFSDLLDQLLLMQRVTEPVRFETLRENVLIAFKRMPPLEQEITTPQERELLARLYEVAMGTEGLIELQGQLGEELQKISGILAVNERLSSRFVYSVNDLIRRMREDIEENSHEFQLLVDSRTALLTNIVLVAVVVLGFICAIFVWRILTRLNMLKESMRVHAEGGECAIEIDGADEISDMADALRYLVDEIKQREEIMKLSEARFRDVAEATSDWLWETDSDLKYSLISDRFFDITGFTRNDILGTTPMGFAALARSEEDDPEKWLHHANDLKNRRRFRDFSYSIRCPDGVWRQTKVSGKPIFNSDGVFKGYRGTGADITAETQARSRLMAANEIMPGAFALWDHENRLVLCNRKYYQYYKTLNDRIRPGVTFEELALLMEERHGVRDYEGYGERRKRFRKKPSGVFMEALSNGHYLQVSEAPTLDGGTVSLVIDITERIKTETRLEQARQDSENANKAKSKFLAAASHDLRQPLHAIGMFLSALEDRRSKIDNENARADLKIINNISDSLEALRGLLNALLDISKLDAGVMKAEKTSVMLRPLIDRLLKQYNGRAQEKGLVLKSFCPDLAVHSDPVLLERILSNLMSNAVRYTREGGVLLGVRRRGENVAIQVSDTGVGIPQDKITDIFVEFQQLENPARDRRRGLGLGLAIVDRVISLLGHRLEVKSVLGKGTTFSLEVERDEVQSHTGDEKPVEVALSGNQVPLVLVIDDEPDILEGMEQLISGWKYDVIAASSTQEALRRVEQSVKKPNLILADYRLQEDLTGAQAIRLIHEQLGQEIPAAIITGDTAPDRIQEAKSSGFILLHKPLRPAKLRQIIRTVHAGTFPVHDGAEQ</sequence>
<evidence type="ECO:0000259" key="10">
    <source>
        <dbReference type="PROSITE" id="PS50109"/>
    </source>
</evidence>
<dbReference type="Pfam" id="PF02518">
    <property type="entry name" value="HATPase_c"/>
    <property type="match status" value="1"/>
</dbReference>
<dbReference type="SUPFAM" id="SSF47384">
    <property type="entry name" value="Homodimeric domain of signal transducing histidine kinase"/>
    <property type="match status" value="1"/>
</dbReference>
<dbReference type="Gene3D" id="3.30.565.10">
    <property type="entry name" value="Histidine kinase-like ATPase, C-terminal domain"/>
    <property type="match status" value="1"/>
</dbReference>
<feature type="domain" description="PAC" evidence="13">
    <location>
        <begin position="449"/>
        <end position="501"/>
    </location>
</feature>
<dbReference type="CDD" id="cd00130">
    <property type="entry name" value="PAS"/>
    <property type="match status" value="1"/>
</dbReference>
<dbReference type="Pfam" id="PF00072">
    <property type="entry name" value="Response_reg"/>
    <property type="match status" value="1"/>
</dbReference>
<dbReference type="InterPro" id="IPR003661">
    <property type="entry name" value="HisK_dim/P_dom"/>
</dbReference>
<dbReference type="InterPro" id="IPR038188">
    <property type="entry name" value="TorS_sensor_sf"/>
</dbReference>